<dbReference type="InterPro" id="IPR007074">
    <property type="entry name" value="LicD/FKTN/FKRP_NTP_transf"/>
</dbReference>
<evidence type="ECO:0000259" key="2">
    <source>
        <dbReference type="Pfam" id="PF04991"/>
    </source>
</evidence>
<dbReference type="Pfam" id="PF04991">
    <property type="entry name" value="LicD"/>
    <property type="match status" value="1"/>
</dbReference>
<accession>A0A7J6PCX3</accession>
<evidence type="ECO:0000313" key="3">
    <source>
        <dbReference type="EMBL" id="KAF4694038.1"/>
    </source>
</evidence>
<feature type="non-terminal residue" evidence="3">
    <location>
        <position position="1"/>
    </location>
</feature>
<sequence>AAPSLRGSDDGTMQEILTTLQKPGKKGLLLYGPELAAMHRGRANVSDVVYRYNIEKHSGSNMLMIVLLPLLSLVVLLVLLTRLFKKPLLVSHYPRLTGFGHNILTIGYVPPSLQAYPGPGPPRVAIGPLLAFNVHDAVVVFMIWAREVDHAPSENLFLCPMNVTDGVDLSSWPSEEVTIDGTLCMDYDELMEVDKRGDFLKCLTEVTNATTHALDMLGIDASIIDGTLLGWQRHDKGHIPWDVDADLTIMLSHCRRAFNEHATQQHQNMAALLKAHLPTDSYYRVAGIIYGDGSELDPDEWAGCNTTEIRVMHKYRGVSCHADVFQMLQSTDPSARCQRCPIPVNSSATTVCRSSLSDQCGLLEDVLPMRRDTLNGVAVKVPANPEAALRSHFGSTSARLINLKEIPRNYKYGSYRLVIGEANSDEIIIDNGSTTDGNFLSDDVDVVKSSDKLSAETT</sequence>
<comment type="caution">
    <text evidence="3">The sequence shown here is derived from an EMBL/GenBank/DDBJ whole genome shotgun (WGS) entry which is preliminary data.</text>
</comment>
<keyword evidence="4" id="KW-1185">Reference proteome</keyword>
<dbReference type="AlphaFoldDB" id="A0A7J6PCX3"/>
<evidence type="ECO:0000256" key="1">
    <source>
        <dbReference type="SAM" id="Phobius"/>
    </source>
</evidence>
<feature type="non-terminal residue" evidence="3">
    <location>
        <position position="458"/>
    </location>
</feature>
<feature type="domain" description="LicD/FKTN/FKRP nucleotidyltransferase" evidence="2">
    <location>
        <begin position="218"/>
        <end position="264"/>
    </location>
</feature>
<protein>
    <recommendedName>
        <fullName evidence="2">LicD/FKTN/FKRP nucleotidyltransferase domain-containing protein</fullName>
    </recommendedName>
</protein>
<dbReference type="InterPro" id="IPR052942">
    <property type="entry name" value="LPS_cholinephosphotransferase"/>
</dbReference>
<reference evidence="3 4" key="1">
    <citation type="submission" date="2020-04" db="EMBL/GenBank/DDBJ databases">
        <title>Perkinsus olseni comparative genomics.</title>
        <authorList>
            <person name="Bogema D.R."/>
        </authorList>
    </citation>
    <scope>NUCLEOTIDE SEQUENCE [LARGE SCALE GENOMIC DNA]</scope>
    <source>
        <strain evidence="3 4">ATCC PRA-207</strain>
    </source>
</reference>
<dbReference type="Proteomes" id="UP000553632">
    <property type="component" value="Unassembled WGS sequence"/>
</dbReference>
<proteinExistence type="predicted"/>
<name>A0A7J6PCX3_PEROL</name>
<keyword evidence="1" id="KW-0472">Membrane</keyword>
<dbReference type="EMBL" id="JABANO010039302">
    <property type="protein sequence ID" value="KAF4694038.1"/>
    <property type="molecule type" value="Genomic_DNA"/>
</dbReference>
<gene>
    <name evidence="3" type="ORF">FOZ63_004632</name>
</gene>
<dbReference type="GO" id="GO:0009100">
    <property type="term" value="P:glycoprotein metabolic process"/>
    <property type="evidence" value="ECO:0007669"/>
    <property type="project" value="UniProtKB-ARBA"/>
</dbReference>
<dbReference type="PANTHER" id="PTHR43404:SF1">
    <property type="entry name" value="MNN4P"/>
    <property type="match status" value="1"/>
</dbReference>
<evidence type="ECO:0000313" key="4">
    <source>
        <dbReference type="Proteomes" id="UP000553632"/>
    </source>
</evidence>
<feature type="transmembrane region" description="Helical" evidence="1">
    <location>
        <begin position="62"/>
        <end position="84"/>
    </location>
</feature>
<organism evidence="3 4">
    <name type="scientific">Perkinsus olseni</name>
    <name type="common">Perkinsus atlanticus</name>
    <dbReference type="NCBI Taxonomy" id="32597"/>
    <lineage>
        <taxon>Eukaryota</taxon>
        <taxon>Sar</taxon>
        <taxon>Alveolata</taxon>
        <taxon>Perkinsozoa</taxon>
        <taxon>Perkinsea</taxon>
        <taxon>Perkinsida</taxon>
        <taxon>Perkinsidae</taxon>
        <taxon>Perkinsus</taxon>
    </lineage>
</organism>
<keyword evidence="1" id="KW-1133">Transmembrane helix</keyword>
<dbReference type="PANTHER" id="PTHR43404">
    <property type="entry name" value="LIPOPOLYSACCHARIDE CHOLINEPHOSPHOTRANSFERASE LICD"/>
    <property type="match status" value="1"/>
</dbReference>
<keyword evidence="1" id="KW-0812">Transmembrane</keyword>